<comment type="subcellular location">
    <subcellularLocation>
        <location evidence="1">Membrane</location>
        <topology evidence="1">Multi-pass membrane protein</topology>
    </subcellularLocation>
</comment>
<evidence type="ECO:0000256" key="5">
    <source>
        <dbReference type="ARBA" id="ARBA00038359"/>
    </source>
</evidence>
<feature type="region of interest" description="Disordered" evidence="6">
    <location>
        <begin position="354"/>
        <end position="380"/>
    </location>
</feature>
<evidence type="ECO:0000313" key="10">
    <source>
        <dbReference type="Proteomes" id="UP000308133"/>
    </source>
</evidence>
<evidence type="ECO:0000256" key="4">
    <source>
        <dbReference type="ARBA" id="ARBA00023136"/>
    </source>
</evidence>
<comment type="similarity">
    <text evidence="5">Belongs to the SAT4 family.</text>
</comment>
<dbReference type="AlphaFoldDB" id="A0A4U7B8S8"/>
<dbReference type="PANTHER" id="PTHR33048">
    <property type="entry name" value="PTH11-LIKE INTEGRAL MEMBRANE PROTEIN (AFU_ORTHOLOGUE AFUA_5G11245)"/>
    <property type="match status" value="1"/>
</dbReference>
<sequence>MSRADDDLGPAFIVLTSILTALSVCTMGMRWSARMGKRALGWDDYTMTVAVIFTLPRLVLQVLSVGYGNGRHVEFLTTPNYQTINQLGWATQIILFPCTALVKASICLLCLRIKSTRKLKYFLSAVMVGIVIINAIPWIILLSECRPISAYWRPSDGKCWNPKIRTSVIYMTIAYNIVIDLLCTSLPMIAVGGLQIATMKKILVCGLVGLGLIATGCACGRAWSLSLNLKDLSWSYCIAAIWSNCELHVSIIASNLTCAPAFIAQIKNFIHPQSTSYAHSGYGPGYGSGYGSNRGTGMGSHLDTGLGTHSEQPYALKPQNNLQVSCRRKSSTMSVGDSYPDRDDDTAIMITRRVDRKVATEEQELDSLPSTKGSERFGHQ</sequence>
<dbReference type="Proteomes" id="UP000308133">
    <property type="component" value="Unassembled WGS sequence"/>
</dbReference>
<proteinExistence type="inferred from homology"/>
<dbReference type="InterPro" id="IPR052337">
    <property type="entry name" value="SAT4-like"/>
</dbReference>
<evidence type="ECO:0000256" key="2">
    <source>
        <dbReference type="ARBA" id="ARBA00022692"/>
    </source>
</evidence>
<reference evidence="9 10" key="1">
    <citation type="submission" date="2018-02" db="EMBL/GenBank/DDBJ databases">
        <title>Draft genome sequences of Elsinoe sp., causing black scab on jojoba.</title>
        <authorList>
            <person name="Stodart B."/>
            <person name="Jeffress S."/>
            <person name="Ash G."/>
            <person name="Arun Chinnappa K."/>
        </authorList>
    </citation>
    <scope>NUCLEOTIDE SEQUENCE [LARGE SCALE GENOMIC DNA]</scope>
    <source>
        <strain evidence="9 10">Hillstone_2</strain>
    </source>
</reference>
<dbReference type="GO" id="GO:0016020">
    <property type="term" value="C:membrane"/>
    <property type="evidence" value="ECO:0007669"/>
    <property type="project" value="UniProtKB-SubCell"/>
</dbReference>
<feature type="transmembrane region" description="Helical" evidence="7">
    <location>
        <begin position="202"/>
        <end position="223"/>
    </location>
</feature>
<feature type="transmembrane region" description="Helical" evidence="7">
    <location>
        <begin position="87"/>
        <end position="109"/>
    </location>
</feature>
<protein>
    <recommendedName>
        <fullName evidence="8">Rhodopsin domain-containing protein</fullName>
    </recommendedName>
</protein>
<evidence type="ECO:0000256" key="6">
    <source>
        <dbReference type="SAM" id="MobiDB-lite"/>
    </source>
</evidence>
<keyword evidence="4 7" id="KW-0472">Membrane</keyword>
<keyword evidence="3 7" id="KW-1133">Transmembrane helix</keyword>
<organism evidence="9 10">
    <name type="scientific">Elsinoe australis</name>
    <dbReference type="NCBI Taxonomy" id="40998"/>
    <lineage>
        <taxon>Eukaryota</taxon>
        <taxon>Fungi</taxon>
        <taxon>Dikarya</taxon>
        <taxon>Ascomycota</taxon>
        <taxon>Pezizomycotina</taxon>
        <taxon>Dothideomycetes</taxon>
        <taxon>Dothideomycetidae</taxon>
        <taxon>Myriangiales</taxon>
        <taxon>Elsinoaceae</taxon>
        <taxon>Elsinoe</taxon>
    </lineage>
</organism>
<gene>
    <name evidence="9" type="ORF">C1H76_1226</name>
</gene>
<evidence type="ECO:0000256" key="3">
    <source>
        <dbReference type="ARBA" id="ARBA00022989"/>
    </source>
</evidence>
<dbReference type="PANTHER" id="PTHR33048:SF96">
    <property type="entry name" value="INTEGRAL MEMBRANE PROTEIN"/>
    <property type="match status" value="1"/>
</dbReference>
<accession>A0A4U7B8S8</accession>
<evidence type="ECO:0000259" key="8">
    <source>
        <dbReference type="Pfam" id="PF20684"/>
    </source>
</evidence>
<name>A0A4U7B8S8_9PEZI</name>
<feature type="transmembrane region" description="Helical" evidence="7">
    <location>
        <begin position="168"/>
        <end position="190"/>
    </location>
</feature>
<comment type="caution">
    <text evidence="9">The sequence shown here is derived from an EMBL/GenBank/DDBJ whole genome shotgun (WGS) entry which is preliminary data.</text>
</comment>
<dbReference type="EMBL" id="PTQR01000013">
    <property type="protein sequence ID" value="TKX26265.1"/>
    <property type="molecule type" value="Genomic_DNA"/>
</dbReference>
<dbReference type="InterPro" id="IPR049326">
    <property type="entry name" value="Rhodopsin_dom_fungi"/>
</dbReference>
<evidence type="ECO:0000256" key="7">
    <source>
        <dbReference type="SAM" id="Phobius"/>
    </source>
</evidence>
<feature type="transmembrane region" description="Helical" evidence="7">
    <location>
        <begin position="45"/>
        <end position="67"/>
    </location>
</feature>
<evidence type="ECO:0000313" key="9">
    <source>
        <dbReference type="EMBL" id="TKX26265.1"/>
    </source>
</evidence>
<feature type="domain" description="Rhodopsin" evidence="8">
    <location>
        <begin position="30"/>
        <end position="257"/>
    </location>
</feature>
<feature type="transmembrane region" description="Helical" evidence="7">
    <location>
        <begin position="121"/>
        <end position="141"/>
    </location>
</feature>
<evidence type="ECO:0000256" key="1">
    <source>
        <dbReference type="ARBA" id="ARBA00004141"/>
    </source>
</evidence>
<keyword evidence="2 7" id="KW-0812">Transmembrane</keyword>
<dbReference type="Pfam" id="PF20684">
    <property type="entry name" value="Fung_rhodopsin"/>
    <property type="match status" value="1"/>
</dbReference>
<feature type="transmembrane region" description="Helical" evidence="7">
    <location>
        <begin position="12"/>
        <end position="33"/>
    </location>
</feature>